<comment type="function">
    <text evidence="1">May be involved in transcriptional regulation.</text>
</comment>
<comment type="subcellular location">
    <subcellularLocation>
        <location evidence="2">Nucleus</location>
    </subcellularLocation>
</comment>
<feature type="compositionally biased region" description="Polar residues" evidence="13">
    <location>
        <begin position="150"/>
        <end position="165"/>
    </location>
</feature>
<dbReference type="EMBL" id="JASPKZ010007960">
    <property type="protein sequence ID" value="KAJ9581281.1"/>
    <property type="molecule type" value="Genomic_DNA"/>
</dbReference>
<reference evidence="16" key="2">
    <citation type="submission" date="2023-05" db="EMBL/GenBank/DDBJ databases">
        <authorList>
            <person name="Fouks B."/>
        </authorList>
    </citation>
    <scope>NUCLEOTIDE SEQUENCE</scope>
    <source>
        <strain evidence="16">Stay&amp;Tobe</strain>
        <tissue evidence="16">Testes</tissue>
    </source>
</reference>
<evidence type="ECO:0000313" key="16">
    <source>
        <dbReference type="EMBL" id="KAJ9581281.1"/>
    </source>
</evidence>
<evidence type="ECO:0000256" key="10">
    <source>
        <dbReference type="ARBA" id="ARBA00023163"/>
    </source>
</evidence>
<dbReference type="AlphaFoldDB" id="A0AAD7ZIZ0"/>
<sequence>MAIVAAENFQLKWHSYGTHLHTSIASLLRSESFTDITLATVDGRQISAHRIVLSACSSYIKQLLHNVYPGTNSNLPLVIVLPAEISYRILRILIEYMYSGEATVSYGQLDGILRAAHILGIRGLCREKGSGGSQDKHRKSSNGEHHSYQKSDNTSEQLPSKKTGSSAGGNEKSLLKGQSEGSGTNKNNEQIVSEKQSRNGNQAMDKSDKVTEQNEVSQNDIICQLNGESSRNNLSEKNISNVETILNSGSDKTNSEEIGIDAMQLLVKQEPIEWEETEIEMPMAVSNDSDDQIHTEMTIKPEILQSTDDDDGILYTPLSCDLCHKMFTTPAEWVRHIESHPENQQQQQQRGRRVGRRSQDDKIRRMETQDSPEFPPLRCELCQQMFTSPADWVRHIQTSHTEEQLAISNKSSSSSSSAGASSHSAMLRRGGRKLCQICTKTFPSHASMMIHRRTHTGEKPYVCAVCDKGFNVKSNLLRHLRTLHDRIVSPSMVE</sequence>
<dbReference type="CDD" id="cd18315">
    <property type="entry name" value="BTB_POZ_BAB-like"/>
    <property type="match status" value="1"/>
</dbReference>
<dbReference type="GO" id="GO:0008270">
    <property type="term" value="F:zinc ion binding"/>
    <property type="evidence" value="ECO:0007669"/>
    <property type="project" value="UniProtKB-KW"/>
</dbReference>
<feature type="region of interest" description="Disordered" evidence="13">
    <location>
        <begin position="403"/>
        <end position="426"/>
    </location>
</feature>
<dbReference type="Pfam" id="PF00651">
    <property type="entry name" value="BTB"/>
    <property type="match status" value="1"/>
</dbReference>
<keyword evidence="5" id="KW-0677">Repeat</keyword>
<dbReference type="Pfam" id="PF13912">
    <property type="entry name" value="zf-C2H2_6"/>
    <property type="match status" value="1"/>
</dbReference>
<dbReference type="PROSITE" id="PS00028">
    <property type="entry name" value="ZINC_FINGER_C2H2_1"/>
    <property type="match status" value="4"/>
</dbReference>
<dbReference type="GO" id="GO:0006357">
    <property type="term" value="P:regulation of transcription by RNA polymerase II"/>
    <property type="evidence" value="ECO:0007669"/>
    <property type="project" value="TreeGrafter"/>
</dbReference>
<keyword evidence="4" id="KW-0479">Metal-binding</keyword>
<dbReference type="PANTHER" id="PTHR23110:SF93">
    <property type="entry name" value="ZINC FINGER AND BTB DOMAIN-CONTAINING PROTEIN 14-LIKE PROTEIN"/>
    <property type="match status" value="1"/>
</dbReference>
<dbReference type="SMART" id="SM00225">
    <property type="entry name" value="BTB"/>
    <property type="match status" value="1"/>
</dbReference>
<dbReference type="SMART" id="SM00355">
    <property type="entry name" value="ZnF_C2H2"/>
    <property type="match status" value="4"/>
</dbReference>
<gene>
    <name evidence="16" type="ORF">L9F63_023553</name>
</gene>
<dbReference type="FunFam" id="3.30.160.60:FF:000096">
    <property type="entry name" value="Zinc finger and BTB domain-containing protein 18 isoform 1"/>
    <property type="match status" value="1"/>
</dbReference>
<evidence type="ECO:0000256" key="6">
    <source>
        <dbReference type="ARBA" id="ARBA00022771"/>
    </source>
</evidence>
<comment type="caution">
    <text evidence="16">The sequence shown here is derived from an EMBL/GenBank/DDBJ whole genome shotgun (WGS) entry which is preliminary data.</text>
</comment>
<dbReference type="PANTHER" id="PTHR23110">
    <property type="entry name" value="BTB DOMAIN TRANSCRIPTION FACTOR"/>
    <property type="match status" value="1"/>
</dbReference>
<dbReference type="FunFam" id="3.30.160.60:FF:000771">
    <property type="entry name" value="zinc finger protein 648"/>
    <property type="match status" value="1"/>
</dbReference>
<feature type="domain" description="BTB" evidence="14">
    <location>
        <begin position="34"/>
        <end position="106"/>
    </location>
</feature>
<dbReference type="InterPro" id="IPR000210">
    <property type="entry name" value="BTB/POZ_dom"/>
</dbReference>
<keyword evidence="8" id="KW-0805">Transcription regulation</keyword>
<dbReference type="PROSITE" id="PS50157">
    <property type="entry name" value="ZINC_FINGER_C2H2_2"/>
    <property type="match status" value="4"/>
</dbReference>
<evidence type="ECO:0000256" key="11">
    <source>
        <dbReference type="ARBA" id="ARBA00023242"/>
    </source>
</evidence>
<feature type="domain" description="C2H2-type" evidence="15">
    <location>
        <begin position="377"/>
        <end position="405"/>
    </location>
</feature>
<feature type="compositionally biased region" description="Basic and acidic residues" evidence="13">
    <location>
        <begin position="357"/>
        <end position="368"/>
    </location>
</feature>
<evidence type="ECO:0000256" key="12">
    <source>
        <dbReference type="PROSITE-ProRule" id="PRU00042"/>
    </source>
</evidence>
<reference evidence="16" key="1">
    <citation type="journal article" date="2023" name="IScience">
        <title>Live-bearing cockroach genome reveals convergent evolutionary mechanisms linked to viviparity in insects and beyond.</title>
        <authorList>
            <person name="Fouks B."/>
            <person name="Harrison M.C."/>
            <person name="Mikhailova A.A."/>
            <person name="Marchal E."/>
            <person name="English S."/>
            <person name="Carruthers M."/>
            <person name="Jennings E.C."/>
            <person name="Chiamaka E.L."/>
            <person name="Frigard R.A."/>
            <person name="Pippel M."/>
            <person name="Attardo G.M."/>
            <person name="Benoit J.B."/>
            <person name="Bornberg-Bauer E."/>
            <person name="Tobe S.S."/>
        </authorList>
    </citation>
    <scope>NUCLEOTIDE SEQUENCE</scope>
    <source>
        <strain evidence="16">Stay&amp;Tobe</strain>
    </source>
</reference>
<keyword evidence="6 12" id="KW-0863">Zinc-finger</keyword>
<feature type="region of interest" description="Disordered" evidence="13">
    <location>
        <begin position="339"/>
        <end position="375"/>
    </location>
</feature>
<evidence type="ECO:0000256" key="9">
    <source>
        <dbReference type="ARBA" id="ARBA00023125"/>
    </source>
</evidence>
<keyword evidence="9" id="KW-0238">DNA-binding</keyword>
<keyword evidence="11" id="KW-0539">Nucleus</keyword>
<feature type="region of interest" description="Disordered" evidence="13">
    <location>
        <begin position="128"/>
        <end position="215"/>
    </location>
</feature>
<dbReference type="SUPFAM" id="SSF57667">
    <property type="entry name" value="beta-beta-alpha zinc fingers"/>
    <property type="match status" value="2"/>
</dbReference>
<dbReference type="InterPro" id="IPR036236">
    <property type="entry name" value="Znf_C2H2_sf"/>
</dbReference>
<feature type="domain" description="C2H2-type" evidence="15">
    <location>
        <begin position="461"/>
        <end position="484"/>
    </location>
</feature>
<protein>
    <submittedName>
        <fullName evidence="16">Uncharacterized protein</fullName>
    </submittedName>
</protein>
<dbReference type="PROSITE" id="PS50097">
    <property type="entry name" value="BTB"/>
    <property type="match status" value="1"/>
</dbReference>
<dbReference type="GO" id="GO:0003006">
    <property type="term" value="P:developmental process involved in reproduction"/>
    <property type="evidence" value="ECO:0007669"/>
    <property type="project" value="UniProtKB-ARBA"/>
</dbReference>
<dbReference type="GO" id="GO:0048513">
    <property type="term" value="P:animal organ development"/>
    <property type="evidence" value="ECO:0007669"/>
    <property type="project" value="UniProtKB-ARBA"/>
</dbReference>
<evidence type="ECO:0000256" key="1">
    <source>
        <dbReference type="ARBA" id="ARBA00003767"/>
    </source>
</evidence>
<dbReference type="SUPFAM" id="SSF54695">
    <property type="entry name" value="POZ domain"/>
    <property type="match status" value="1"/>
</dbReference>
<feature type="compositionally biased region" description="Low complexity" evidence="13">
    <location>
        <begin position="406"/>
        <end position="425"/>
    </location>
</feature>
<dbReference type="InterPro" id="IPR011333">
    <property type="entry name" value="SKP1/BTB/POZ_sf"/>
</dbReference>
<keyword evidence="7" id="KW-0862">Zinc</keyword>
<evidence type="ECO:0000256" key="8">
    <source>
        <dbReference type="ARBA" id="ARBA00023015"/>
    </source>
</evidence>
<dbReference type="Proteomes" id="UP001233999">
    <property type="component" value="Unassembled WGS sequence"/>
</dbReference>
<dbReference type="Gene3D" id="3.30.160.60">
    <property type="entry name" value="Classic Zinc Finger"/>
    <property type="match status" value="3"/>
</dbReference>
<name>A0AAD7ZIZ0_DIPPU</name>
<proteinExistence type="inferred from homology"/>
<dbReference type="InterPro" id="IPR013087">
    <property type="entry name" value="Znf_C2H2_type"/>
</dbReference>
<dbReference type="Pfam" id="PF12874">
    <property type="entry name" value="zf-met"/>
    <property type="match status" value="1"/>
</dbReference>
<feature type="compositionally biased region" description="Polar residues" evidence="13">
    <location>
        <begin position="179"/>
        <end position="204"/>
    </location>
</feature>
<accession>A0AAD7ZIZ0</accession>
<evidence type="ECO:0000256" key="3">
    <source>
        <dbReference type="ARBA" id="ARBA00006991"/>
    </source>
</evidence>
<dbReference type="GO" id="GO:0003677">
    <property type="term" value="F:DNA binding"/>
    <property type="evidence" value="ECO:0007669"/>
    <property type="project" value="UniProtKB-KW"/>
</dbReference>
<evidence type="ECO:0000256" key="2">
    <source>
        <dbReference type="ARBA" id="ARBA00004123"/>
    </source>
</evidence>
<evidence type="ECO:0000256" key="13">
    <source>
        <dbReference type="SAM" id="MobiDB-lite"/>
    </source>
</evidence>
<dbReference type="GO" id="GO:0048666">
    <property type="term" value="P:neuron development"/>
    <property type="evidence" value="ECO:0007669"/>
    <property type="project" value="UniProtKB-ARBA"/>
</dbReference>
<dbReference type="InterPro" id="IPR051095">
    <property type="entry name" value="Dros_DevTransReg"/>
</dbReference>
<evidence type="ECO:0000259" key="14">
    <source>
        <dbReference type="PROSITE" id="PS50097"/>
    </source>
</evidence>
<evidence type="ECO:0000256" key="4">
    <source>
        <dbReference type="ARBA" id="ARBA00022723"/>
    </source>
</evidence>
<evidence type="ECO:0000256" key="7">
    <source>
        <dbReference type="ARBA" id="ARBA00022833"/>
    </source>
</evidence>
<dbReference type="Gene3D" id="3.30.710.10">
    <property type="entry name" value="Potassium Channel Kv1.1, Chain A"/>
    <property type="match status" value="1"/>
</dbReference>
<evidence type="ECO:0000259" key="15">
    <source>
        <dbReference type="PROSITE" id="PS50157"/>
    </source>
</evidence>
<comment type="similarity">
    <text evidence="3">Belongs to the krueppel C2H2-type zinc-finger protein family.</text>
</comment>
<evidence type="ECO:0000313" key="17">
    <source>
        <dbReference type="Proteomes" id="UP001233999"/>
    </source>
</evidence>
<dbReference type="GO" id="GO:0005634">
    <property type="term" value="C:nucleus"/>
    <property type="evidence" value="ECO:0007669"/>
    <property type="project" value="UniProtKB-SubCell"/>
</dbReference>
<feature type="domain" description="C2H2-type" evidence="15">
    <location>
        <begin position="433"/>
        <end position="460"/>
    </location>
</feature>
<evidence type="ECO:0000256" key="5">
    <source>
        <dbReference type="ARBA" id="ARBA00022737"/>
    </source>
</evidence>
<keyword evidence="10" id="KW-0804">Transcription</keyword>
<keyword evidence="17" id="KW-1185">Reference proteome</keyword>
<organism evidence="16 17">
    <name type="scientific">Diploptera punctata</name>
    <name type="common">Pacific beetle cockroach</name>
    <dbReference type="NCBI Taxonomy" id="6984"/>
    <lineage>
        <taxon>Eukaryota</taxon>
        <taxon>Metazoa</taxon>
        <taxon>Ecdysozoa</taxon>
        <taxon>Arthropoda</taxon>
        <taxon>Hexapoda</taxon>
        <taxon>Insecta</taxon>
        <taxon>Pterygota</taxon>
        <taxon>Neoptera</taxon>
        <taxon>Polyneoptera</taxon>
        <taxon>Dictyoptera</taxon>
        <taxon>Blattodea</taxon>
        <taxon>Blaberoidea</taxon>
        <taxon>Blaberidae</taxon>
        <taxon>Diplopterinae</taxon>
        <taxon>Diploptera</taxon>
    </lineage>
</organism>
<dbReference type="Pfam" id="PF00096">
    <property type="entry name" value="zf-C2H2"/>
    <property type="match status" value="2"/>
</dbReference>
<feature type="domain" description="C2H2-type" evidence="15">
    <location>
        <begin position="318"/>
        <end position="345"/>
    </location>
</feature>